<accession>A0A381SDP9</accession>
<dbReference type="InterPro" id="IPR013766">
    <property type="entry name" value="Thioredoxin_domain"/>
</dbReference>
<gene>
    <name evidence="2" type="ORF">METZ01_LOCUS54468</name>
</gene>
<dbReference type="InterPro" id="IPR050553">
    <property type="entry name" value="Thioredoxin_ResA/DsbE_sf"/>
</dbReference>
<dbReference type="InterPro" id="IPR036249">
    <property type="entry name" value="Thioredoxin-like_sf"/>
</dbReference>
<organism evidence="2">
    <name type="scientific">marine metagenome</name>
    <dbReference type="NCBI Taxonomy" id="408172"/>
    <lineage>
        <taxon>unclassified sequences</taxon>
        <taxon>metagenomes</taxon>
        <taxon>ecological metagenomes</taxon>
    </lineage>
</organism>
<protein>
    <recommendedName>
        <fullName evidence="1">Thioredoxin domain-containing protein</fullName>
    </recommendedName>
</protein>
<dbReference type="CDD" id="cd02966">
    <property type="entry name" value="TlpA_like_family"/>
    <property type="match status" value="1"/>
</dbReference>
<name>A0A381SDP9_9ZZZZ</name>
<dbReference type="PANTHER" id="PTHR42852:SF17">
    <property type="entry name" value="THIOREDOXIN-LIKE PROTEIN HI_1115"/>
    <property type="match status" value="1"/>
</dbReference>
<evidence type="ECO:0000313" key="2">
    <source>
        <dbReference type="EMBL" id="SVA01614.1"/>
    </source>
</evidence>
<evidence type="ECO:0000259" key="1">
    <source>
        <dbReference type="PROSITE" id="PS51352"/>
    </source>
</evidence>
<dbReference type="Gene3D" id="3.40.30.10">
    <property type="entry name" value="Glutaredoxin"/>
    <property type="match status" value="1"/>
</dbReference>
<dbReference type="SUPFAM" id="SSF52833">
    <property type="entry name" value="Thioredoxin-like"/>
    <property type="match status" value="1"/>
</dbReference>
<dbReference type="PROSITE" id="PS51352">
    <property type="entry name" value="THIOREDOXIN_2"/>
    <property type="match status" value="1"/>
</dbReference>
<dbReference type="PANTHER" id="PTHR42852">
    <property type="entry name" value="THIOL:DISULFIDE INTERCHANGE PROTEIN DSBE"/>
    <property type="match status" value="1"/>
</dbReference>
<dbReference type="InterPro" id="IPR013740">
    <property type="entry name" value="Redoxin"/>
</dbReference>
<dbReference type="Pfam" id="PF08534">
    <property type="entry name" value="Redoxin"/>
    <property type="match status" value="1"/>
</dbReference>
<proteinExistence type="predicted"/>
<dbReference type="EMBL" id="UINC01002921">
    <property type="protein sequence ID" value="SVA01614.1"/>
    <property type="molecule type" value="Genomic_DNA"/>
</dbReference>
<sequence>MKKYVTVLLLLTCVLLFGRESRSGRAIPDLKIKLLNGKQTSIHDLLKDGPLLIDFWATWCKPCKKVMKHLDRYHQAYGNHGFKVLMINQDTPRSLGKVKSYIRSQKHTFYVGLDPNQETAKKLNGQIMPTLILVDRDGTIQWRHQGYVPGEEVEIERQIRIALGLDMQSDSPDS</sequence>
<dbReference type="AlphaFoldDB" id="A0A381SDP9"/>
<dbReference type="GO" id="GO:0016491">
    <property type="term" value="F:oxidoreductase activity"/>
    <property type="evidence" value="ECO:0007669"/>
    <property type="project" value="InterPro"/>
</dbReference>
<reference evidence="2" key="1">
    <citation type="submission" date="2018-05" db="EMBL/GenBank/DDBJ databases">
        <authorList>
            <person name="Lanie J.A."/>
            <person name="Ng W.-L."/>
            <person name="Kazmierczak K.M."/>
            <person name="Andrzejewski T.M."/>
            <person name="Davidsen T.M."/>
            <person name="Wayne K.J."/>
            <person name="Tettelin H."/>
            <person name="Glass J.I."/>
            <person name="Rusch D."/>
            <person name="Podicherti R."/>
            <person name="Tsui H.-C.T."/>
            <person name="Winkler M.E."/>
        </authorList>
    </citation>
    <scope>NUCLEOTIDE SEQUENCE</scope>
</reference>
<feature type="domain" description="Thioredoxin" evidence="1">
    <location>
        <begin position="21"/>
        <end position="164"/>
    </location>
</feature>